<evidence type="ECO:0008006" key="2">
    <source>
        <dbReference type="Google" id="ProtNLM"/>
    </source>
</evidence>
<dbReference type="InterPro" id="IPR035923">
    <property type="entry name" value="TT1751-like_sf"/>
</dbReference>
<dbReference type="Gene3D" id="3.30.310.70">
    <property type="entry name" value="TT1751-like domain"/>
    <property type="match status" value="1"/>
</dbReference>
<gene>
    <name evidence="1" type="ORF">MNB_SV-12-744</name>
</gene>
<dbReference type="EMBL" id="FPHE01000004">
    <property type="protein sequence ID" value="SFV50411.1"/>
    <property type="molecule type" value="Genomic_DNA"/>
</dbReference>
<reference evidence="1" key="1">
    <citation type="submission" date="2016-10" db="EMBL/GenBank/DDBJ databases">
        <authorList>
            <person name="de Groot N.N."/>
        </authorList>
    </citation>
    <scope>NUCLEOTIDE SEQUENCE</scope>
</reference>
<dbReference type="SUPFAM" id="SSF103247">
    <property type="entry name" value="TT1751-like"/>
    <property type="match status" value="1"/>
</dbReference>
<organism evidence="1">
    <name type="scientific">hydrothermal vent metagenome</name>
    <dbReference type="NCBI Taxonomy" id="652676"/>
    <lineage>
        <taxon>unclassified sequences</taxon>
        <taxon>metagenomes</taxon>
        <taxon>ecological metagenomes</taxon>
    </lineage>
</organism>
<accession>A0A1W1B9X5</accession>
<dbReference type="AlphaFoldDB" id="A0A1W1B9X5"/>
<sequence>MKLNKFSKLIASLFLSISLSQASVLAELHGTKGQADKELKSMVEKLENIGFMITSKNEHIENHYFNTFKEKNLDLLNFYTIIDKKSLRELLIKNPDFGAYAPFNLLAFKKLAKAEGGDTTWYGHLNSEIMLNIIGEKDESARKKFSDMVAKVDKLVQDEMKPTTSKKLTFDSKLPKQPLLKMVKKFEGVDDIEEYVEEFIMQHDTLFGKNEFIIAGFIDLKFEYADMDLDFEEYDAYWVSSLCHFQFSNSVFNHDAPHAGLFAPCSVYFYIPKGSNELHVGYATVENWISTTGITDKAQIEYMQKIADDVIKTFKQLGFTIEDGTGGESAKASATPRDLATEISELKAMIIKIGKDIEELKKKEPTENKVETKTEKTSAKVTPKAVELPKKEFKTAKMVIGDTAPKNLTAYYASSPQTIDSLTTKLKSNGFEVLATTEILKGKTVISITNDELKNTNTFMAVINILVNGKDEIRVQNPSYFGAAYLQSKFKYGQFKATLTSLQAVLGDMYITTDIGEYSGLKNYNFMFGMPHLDDTIELGKGDLVAKLSGEKADKYFAYSLKLPNGNTLVGHKMNPRTNKFLNKVEAGNNANLLPYQSIIKGDEAYMLNPKFYLSLSLPRLTMTDFMKIATTPDAIERELKKAYK</sequence>
<evidence type="ECO:0000313" key="1">
    <source>
        <dbReference type="EMBL" id="SFV50411.1"/>
    </source>
</evidence>
<name>A0A1W1B9X5_9ZZZZ</name>
<protein>
    <recommendedName>
        <fullName evidence="2">DUF302 domain-containing protein</fullName>
    </recommendedName>
</protein>
<proteinExistence type="predicted"/>